<reference evidence="1" key="1">
    <citation type="submission" date="2020-09" db="EMBL/GenBank/DDBJ databases">
        <title>Genome-Enabled Discovery of Anthraquinone Biosynthesis in Senna tora.</title>
        <authorList>
            <person name="Kang S.-H."/>
            <person name="Pandey R.P."/>
            <person name="Lee C.-M."/>
            <person name="Sim J.-S."/>
            <person name="Jeong J.-T."/>
            <person name="Choi B.-S."/>
            <person name="Jung M."/>
            <person name="Ginzburg D."/>
            <person name="Zhao K."/>
            <person name="Won S.Y."/>
            <person name="Oh T.-J."/>
            <person name="Yu Y."/>
            <person name="Kim N.-H."/>
            <person name="Lee O.R."/>
            <person name="Lee T.-H."/>
            <person name="Bashyal P."/>
            <person name="Kim T.-S."/>
            <person name="Lee W.-H."/>
            <person name="Kawkins C."/>
            <person name="Kim C.-K."/>
            <person name="Kim J.S."/>
            <person name="Ahn B.O."/>
            <person name="Rhee S.Y."/>
            <person name="Sohng J.K."/>
        </authorList>
    </citation>
    <scope>NUCLEOTIDE SEQUENCE</scope>
    <source>
        <tissue evidence="1">Leaf</tissue>
    </source>
</reference>
<dbReference type="Proteomes" id="UP000634136">
    <property type="component" value="Unassembled WGS sequence"/>
</dbReference>
<gene>
    <name evidence="1" type="ORF">G2W53_021337</name>
</gene>
<keyword evidence="2" id="KW-1185">Reference proteome</keyword>
<proteinExistence type="predicted"/>
<dbReference type="AlphaFoldDB" id="A0A834TJD6"/>
<evidence type="ECO:0000313" key="2">
    <source>
        <dbReference type="Proteomes" id="UP000634136"/>
    </source>
</evidence>
<name>A0A834TJD6_9FABA</name>
<sequence length="432" mass="47002">MNSISLGPLCTRVTFLSGKSTAISPASSTPEGPPPTIRMEFAAFIFSHSDSQRNFMTHVLIRSPLVKYSLWLIRDLSAKDGSTIALMHAHAISKYSFLNSKVLNQLTENDNHVQGNFTKRYAATLIDMRMCTIFVAARSRSQELRRQKKNFSSHLFAQPSTVAQMQGSGANPGAMRSQDSLVGSDNYGSTGYSSNYDWFLTSDDSCFTSNKDDESCSELQQIPPSILSGNRSNLKGFNVNGWSPICFLVLPTNKSPDLIRPGNLPLTVANGNCATASFLPNETIATAEPAFIVSLSHAVPSGFAVHRKWQSASMLSPTEVWNVLPPSEMEFKSTLCSSFTSTFFDSNHFRVLSEAFGPTNSISLGPLCTRVTFFSGKSTAISPASSTPVGPPPTIRTEFAAFIFSQSDTHKLHPLRRVVGRVGSACPVAITR</sequence>
<dbReference type="EMBL" id="JAAIUW010000007">
    <property type="protein sequence ID" value="KAF7823193.1"/>
    <property type="molecule type" value="Genomic_DNA"/>
</dbReference>
<organism evidence="1 2">
    <name type="scientific">Senna tora</name>
    <dbReference type="NCBI Taxonomy" id="362788"/>
    <lineage>
        <taxon>Eukaryota</taxon>
        <taxon>Viridiplantae</taxon>
        <taxon>Streptophyta</taxon>
        <taxon>Embryophyta</taxon>
        <taxon>Tracheophyta</taxon>
        <taxon>Spermatophyta</taxon>
        <taxon>Magnoliopsida</taxon>
        <taxon>eudicotyledons</taxon>
        <taxon>Gunneridae</taxon>
        <taxon>Pentapetalae</taxon>
        <taxon>rosids</taxon>
        <taxon>fabids</taxon>
        <taxon>Fabales</taxon>
        <taxon>Fabaceae</taxon>
        <taxon>Caesalpinioideae</taxon>
        <taxon>Cassia clade</taxon>
        <taxon>Senna</taxon>
    </lineage>
</organism>
<comment type="caution">
    <text evidence="1">The sequence shown here is derived from an EMBL/GenBank/DDBJ whole genome shotgun (WGS) entry which is preliminary data.</text>
</comment>
<protein>
    <submittedName>
        <fullName evidence="1">Uncharacterized protein</fullName>
    </submittedName>
</protein>
<accession>A0A834TJD6</accession>
<evidence type="ECO:0000313" key="1">
    <source>
        <dbReference type="EMBL" id="KAF7823193.1"/>
    </source>
</evidence>